<dbReference type="InParanoid" id="A0A0C9ZSF7"/>
<dbReference type="PANTHER" id="PTHR48104">
    <property type="entry name" value="METACASPASE-4"/>
    <property type="match status" value="1"/>
</dbReference>
<dbReference type="InterPro" id="IPR050452">
    <property type="entry name" value="Metacaspase"/>
</dbReference>
<dbReference type="HOGENOM" id="CLU_011935_0_0_1"/>
<feature type="domain" description="Peptidase C14 caspase" evidence="3">
    <location>
        <begin position="6"/>
        <end position="237"/>
    </location>
</feature>
<dbReference type="GO" id="GO:0005737">
    <property type="term" value="C:cytoplasm"/>
    <property type="evidence" value="ECO:0007669"/>
    <property type="project" value="TreeGrafter"/>
</dbReference>
<keyword evidence="5" id="KW-1185">Reference proteome</keyword>
<dbReference type="Pfam" id="PF00656">
    <property type="entry name" value="Peptidase_C14"/>
    <property type="match status" value="1"/>
</dbReference>
<feature type="compositionally biased region" description="Pro residues" evidence="2">
    <location>
        <begin position="614"/>
        <end position="623"/>
    </location>
</feature>
<dbReference type="Proteomes" id="UP000054485">
    <property type="component" value="Unassembled WGS sequence"/>
</dbReference>
<dbReference type="InterPro" id="IPR011600">
    <property type="entry name" value="Pept_C14_caspase"/>
</dbReference>
<organism evidence="4 5">
    <name type="scientific">Suillus luteus UH-Slu-Lm8-n1</name>
    <dbReference type="NCBI Taxonomy" id="930992"/>
    <lineage>
        <taxon>Eukaryota</taxon>
        <taxon>Fungi</taxon>
        <taxon>Dikarya</taxon>
        <taxon>Basidiomycota</taxon>
        <taxon>Agaricomycotina</taxon>
        <taxon>Agaricomycetes</taxon>
        <taxon>Agaricomycetidae</taxon>
        <taxon>Boletales</taxon>
        <taxon>Suillineae</taxon>
        <taxon>Suillaceae</taxon>
        <taxon>Suillus</taxon>
    </lineage>
</organism>
<feature type="region of interest" description="Disordered" evidence="2">
    <location>
        <begin position="606"/>
        <end position="631"/>
    </location>
</feature>
<comment type="similarity">
    <text evidence="1">Belongs to the peptidase C14B family.</text>
</comment>
<dbReference type="STRING" id="930992.A0A0C9ZSF7"/>
<reference evidence="4 5" key="1">
    <citation type="submission" date="2014-04" db="EMBL/GenBank/DDBJ databases">
        <authorList>
            <consortium name="DOE Joint Genome Institute"/>
            <person name="Kuo A."/>
            <person name="Ruytinx J."/>
            <person name="Rineau F."/>
            <person name="Colpaert J."/>
            <person name="Kohler A."/>
            <person name="Nagy L.G."/>
            <person name="Floudas D."/>
            <person name="Copeland A."/>
            <person name="Barry K.W."/>
            <person name="Cichocki N."/>
            <person name="Veneault-Fourrey C."/>
            <person name="LaButti K."/>
            <person name="Lindquist E.A."/>
            <person name="Lipzen A."/>
            <person name="Lundell T."/>
            <person name="Morin E."/>
            <person name="Murat C."/>
            <person name="Sun H."/>
            <person name="Tunlid A."/>
            <person name="Henrissat B."/>
            <person name="Grigoriev I.V."/>
            <person name="Hibbett D.S."/>
            <person name="Martin F."/>
            <person name="Nordberg H.P."/>
            <person name="Cantor M.N."/>
            <person name="Hua S.X."/>
        </authorList>
    </citation>
    <scope>NUCLEOTIDE SEQUENCE [LARGE SCALE GENOMIC DNA]</scope>
    <source>
        <strain evidence="4 5">UH-Slu-Lm8-n1</strain>
    </source>
</reference>
<evidence type="ECO:0000259" key="3">
    <source>
        <dbReference type="Pfam" id="PF00656"/>
    </source>
</evidence>
<dbReference type="OrthoDB" id="3223806at2759"/>
<evidence type="ECO:0000256" key="1">
    <source>
        <dbReference type="ARBA" id="ARBA00009005"/>
    </source>
</evidence>
<dbReference type="EMBL" id="KN835292">
    <property type="protein sequence ID" value="KIK40740.1"/>
    <property type="molecule type" value="Genomic_DNA"/>
</dbReference>
<proteinExistence type="inferred from homology"/>
<reference evidence="5" key="2">
    <citation type="submission" date="2015-01" db="EMBL/GenBank/DDBJ databases">
        <title>Evolutionary Origins and Diversification of the Mycorrhizal Mutualists.</title>
        <authorList>
            <consortium name="DOE Joint Genome Institute"/>
            <consortium name="Mycorrhizal Genomics Consortium"/>
            <person name="Kohler A."/>
            <person name="Kuo A."/>
            <person name="Nagy L.G."/>
            <person name="Floudas D."/>
            <person name="Copeland A."/>
            <person name="Barry K.W."/>
            <person name="Cichocki N."/>
            <person name="Veneault-Fourrey C."/>
            <person name="LaButti K."/>
            <person name="Lindquist E.A."/>
            <person name="Lipzen A."/>
            <person name="Lundell T."/>
            <person name="Morin E."/>
            <person name="Murat C."/>
            <person name="Riley R."/>
            <person name="Ohm R."/>
            <person name="Sun H."/>
            <person name="Tunlid A."/>
            <person name="Henrissat B."/>
            <person name="Grigoriev I.V."/>
            <person name="Hibbett D.S."/>
            <person name="Martin F."/>
        </authorList>
    </citation>
    <scope>NUCLEOTIDE SEQUENCE [LARGE SCALE GENOMIC DNA]</scope>
    <source>
        <strain evidence="5">UH-Slu-Lm8-n1</strain>
    </source>
</reference>
<dbReference type="Gene3D" id="3.40.50.1460">
    <property type="match status" value="1"/>
</dbReference>
<accession>A0A0C9ZSF7</accession>
<dbReference type="AlphaFoldDB" id="A0A0C9ZSF7"/>
<sequence>MASRVFAVLIGIDDYRSGRIWNLEACAHDAQRMKQWLMQDLQVPKENIALLLNQEATKRRIEDTFMSHLVNNPAIAKGDALIVYFAGHGSTMRAPPDWCEGKLGSVQVLCPYDHDTKGPEGRIAGISDRSLFAMLAELSLVKGDNITLILDCCFLKAQLGSSTRDRRFIRYTPTSKAAPEDLFLGLWRGAVGRRFKGEFGFFQDDCQSHILLAACRPGEKALEWKEGGKFTSELLTMKDALPLHQMKSSDLSEHLAKGLTHIQQHPVCVGQHKNRVFLNGVPFVADSSLVPVNGEKDRLRLEMGAMHGVVEGTEFSVHEHNRFGSINPSLDSFRVYEVYPTWSLARRKSMSKPGGRGSWARITRWNSRTPFRVYVKKTCSSLLGRLFGRSKNSEAELDGIPVKEGLNIVQVETSAKADMSVGVHTRDVRVQNLDHLVPPTAHPLIRIEKDRSRSGVILSEAARFHMHLHRTNPAKPFHESLGMEIFRVDPHTQRRVGPNLLVDGTAAISHSEGARYAVVLHNHSDTDLWPYLAYMDSNGVDIQLLYHPQPSYPMPPLRKRSYLDIGCTGSGIPPLNFPFPDHQQQESAFLKLFVSTSYTSMGLLEQSSTVHSRPPTPVPPPTPAVESKDQPQNWDTALACVIMRRARAKS</sequence>
<gene>
    <name evidence="4" type="ORF">CY34DRAFT_86762</name>
</gene>
<evidence type="ECO:0000313" key="4">
    <source>
        <dbReference type="EMBL" id="KIK40740.1"/>
    </source>
</evidence>
<dbReference type="GO" id="GO:0006508">
    <property type="term" value="P:proteolysis"/>
    <property type="evidence" value="ECO:0007669"/>
    <property type="project" value="InterPro"/>
</dbReference>
<evidence type="ECO:0000313" key="5">
    <source>
        <dbReference type="Proteomes" id="UP000054485"/>
    </source>
</evidence>
<name>A0A0C9ZSF7_9AGAM</name>
<dbReference type="GO" id="GO:0004197">
    <property type="term" value="F:cysteine-type endopeptidase activity"/>
    <property type="evidence" value="ECO:0007669"/>
    <property type="project" value="InterPro"/>
</dbReference>
<protein>
    <recommendedName>
        <fullName evidence="3">Peptidase C14 caspase domain-containing protein</fullName>
    </recommendedName>
</protein>
<dbReference type="PANTHER" id="PTHR48104:SF30">
    <property type="entry name" value="METACASPASE-1"/>
    <property type="match status" value="1"/>
</dbReference>
<evidence type="ECO:0000256" key="2">
    <source>
        <dbReference type="SAM" id="MobiDB-lite"/>
    </source>
</evidence>